<dbReference type="InterPro" id="IPR010321">
    <property type="entry name" value="DUF922"/>
</dbReference>
<keyword evidence="2" id="KW-1185">Reference proteome</keyword>
<gene>
    <name evidence="1" type="ORF">KI659_12715</name>
</gene>
<evidence type="ECO:0000313" key="2">
    <source>
        <dbReference type="Proteomes" id="UP001319104"/>
    </source>
</evidence>
<dbReference type="EMBL" id="JAHCMY010000007">
    <property type="protein sequence ID" value="MBS9524873.1"/>
    <property type="molecule type" value="Genomic_DNA"/>
</dbReference>
<reference evidence="1 2" key="1">
    <citation type="submission" date="2021-05" db="EMBL/GenBank/DDBJ databases">
        <authorList>
            <person name="Zhang Z.D."/>
            <person name="Osman G."/>
        </authorList>
    </citation>
    <scope>NUCLEOTIDE SEQUENCE [LARGE SCALE GENOMIC DNA]</scope>
    <source>
        <strain evidence="1 2">KCTC 32217</strain>
    </source>
</reference>
<accession>A0AAP2G5S4</accession>
<dbReference type="RefSeq" id="WP_213945739.1">
    <property type="nucleotide sequence ID" value="NZ_JAHBGI010000007.1"/>
</dbReference>
<evidence type="ECO:0008006" key="3">
    <source>
        <dbReference type="Google" id="ProtNLM"/>
    </source>
</evidence>
<dbReference type="Proteomes" id="UP001319104">
    <property type="component" value="Unassembled WGS sequence"/>
</dbReference>
<dbReference type="Pfam" id="PF06037">
    <property type="entry name" value="DUF922"/>
    <property type="match status" value="1"/>
</dbReference>
<comment type="caution">
    <text evidence="1">The sequence shown here is derived from an EMBL/GenBank/DDBJ whole genome shotgun (WGS) entry which is preliminary data.</text>
</comment>
<organism evidence="1 2">
    <name type="scientific">Litoribacter ruber</name>
    <dbReference type="NCBI Taxonomy" id="702568"/>
    <lineage>
        <taxon>Bacteria</taxon>
        <taxon>Pseudomonadati</taxon>
        <taxon>Bacteroidota</taxon>
        <taxon>Cytophagia</taxon>
        <taxon>Cytophagales</taxon>
        <taxon>Cyclobacteriaceae</taxon>
        <taxon>Litoribacter</taxon>
    </lineage>
</organism>
<name>A0AAP2G5S4_9BACT</name>
<evidence type="ECO:0000313" key="1">
    <source>
        <dbReference type="EMBL" id="MBS9524873.1"/>
    </source>
</evidence>
<dbReference type="AlphaFoldDB" id="A0AAP2G5S4"/>
<proteinExistence type="predicted"/>
<sequence length="194" mass="22722">MRFNRQHTIYIIAGLLLVFLAAFGAQAFREKSRITLSPDRNLVWRDFKQVKTIRNKPSINARTATYIQPKINSTSGKNGVIRIYPSVEIGIDPDHTQVSLGFLSRSDKATKDAVLNHENGHFKIAQLIGKQILNAIEAFEFDKSRYQDQFDSLVQEHYKYWREMEGAYDYETTNPRDLERQKEWDNFFEKELSR</sequence>
<protein>
    <recommendedName>
        <fullName evidence="3">DUF922 domain-containing protein</fullName>
    </recommendedName>
</protein>